<evidence type="ECO:0000256" key="10">
    <source>
        <dbReference type="SAM" id="Phobius"/>
    </source>
</evidence>
<dbReference type="AlphaFoldDB" id="A0A5P9NGV4"/>
<keyword evidence="9 10" id="KW-0472">Membrane</keyword>
<dbReference type="PANTHER" id="PTHR39583">
    <property type="entry name" value="TYPE II SECRETION SYSTEM PROTEIN J-RELATED"/>
    <property type="match status" value="1"/>
</dbReference>
<proteinExistence type="inferred from homology"/>
<dbReference type="Gene3D" id="3.10.610.10">
    <property type="entry name" value="GSPII I/J protein-like"/>
    <property type="match status" value="1"/>
</dbReference>
<dbReference type="Pfam" id="PF11612">
    <property type="entry name" value="T2SSJ"/>
    <property type="match status" value="1"/>
</dbReference>
<dbReference type="InterPro" id="IPR012902">
    <property type="entry name" value="N_methyl_site"/>
</dbReference>
<name>A0A5P9NGV4_9GAMM</name>
<evidence type="ECO:0000256" key="9">
    <source>
        <dbReference type="ARBA" id="ARBA00023136"/>
    </source>
</evidence>
<evidence type="ECO:0000256" key="1">
    <source>
        <dbReference type="ARBA" id="ARBA00004377"/>
    </source>
</evidence>
<evidence type="ECO:0000256" key="7">
    <source>
        <dbReference type="ARBA" id="ARBA00022692"/>
    </source>
</evidence>
<dbReference type="Proteomes" id="UP000326287">
    <property type="component" value="Chromosome"/>
</dbReference>
<gene>
    <name evidence="11" type="primary">gspJ</name>
    <name evidence="11" type="ORF">EY643_04815</name>
</gene>
<dbReference type="Pfam" id="PF07963">
    <property type="entry name" value="N_methyl"/>
    <property type="match status" value="1"/>
</dbReference>
<dbReference type="Gene3D" id="2.10.70.20">
    <property type="entry name" value="gspk-gspi-gspj complex like domains"/>
    <property type="match status" value="1"/>
</dbReference>
<keyword evidence="6" id="KW-0997">Cell inner membrane</keyword>
<dbReference type="EMBL" id="CP036422">
    <property type="protein sequence ID" value="QFU75021.1"/>
    <property type="molecule type" value="Genomic_DNA"/>
</dbReference>
<keyword evidence="8 10" id="KW-1133">Transmembrane helix</keyword>
<keyword evidence="4" id="KW-1003">Cell membrane</keyword>
<dbReference type="GO" id="GO:0015627">
    <property type="term" value="C:type II protein secretion system complex"/>
    <property type="evidence" value="ECO:0007669"/>
    <property type="project" value="InterPro"/>
</dbReference>
<dbReference type="InterPro" id="IPR045584">
    <property type="entry name" value="Pilin-like"/>
</dbReference>
<sequence length="215" mass="24069">MDSARGFTLIEVLIALAITAFVSTIAYSSLSTVMLGAEANERAAKRGYEINRAWMILSRDIDHFVERPVRDEFGEWESALIGGPAARFQLSFSRGGWHNPTGVARSEVQRVNYRVEDGVLWRDSYPVLDRADDTQPQQVKLLEGVESMNLFFLESAAALQASTRGTEVETRDWPESWIADPSSPGSLIEPPLALEVQLALEDWGEMRRLYVLPPL</sequence>
<dbReference type="OrthoDB" id="9794345at2"/>
<evidence type="ECO:0000256" key="3">
    <source>
        <dbReference type="ARBA" id="ARBA00021539"/>
    </source>
</evidence>
<evidence type="ECO:0000256" key="4">
    <source>
        <dbReference type="ARBA" id="ARBA00022475"/>
    </source>
</evidence>
<keyword evidence="5" id="KW-0488">Methylation</keyword>
<dbReference type="InterPro" id="IPR010055">
    <property type="entry name" value="T2SS_protein-GspJ"/>
</dbReference>
<keyword evidence="7 10" id="KW-0812">Transmembrane</keyword>
<organism evidence="11 12">
    <name type="scientific">Halioglobus maricola</name>
    <dbReference type="NCBI Taxonomy" id="2601894"/>
    <lineage>
        <taxon>Bacteria</taxon>
        <taxon>Pseudomonadati</taxon>
        <taxon>Pseudomonadota</taxon>
        <taxon>Gammaproteobacteria</taxon>
        <taxon>Cellvibrionales</taxon>
        <taxon>Halieaceae</taxon>
        <taxon>Halioglobus</taxon>
    </lineage>
</organism>
<dbReference type="GO" id="GO:0015628">
    <property type="term" value="P:protein secretion by the type II secretion system"/>
    <property type="evidence" value="ECO:0007669"/>
    <property type="project" value="InterPro"/>
</dbReference>
<accession>A0A5P9NGV4</accession>
<evidence type="ECO:0000313" key="12">
    <source>
        <dbReference type="Proteomes" id="UP000326287"/>
    </source>
</evidence>
<reference evidence="11 12" key="1">
    <citation type="submission" date="2019-02" db="EMBL/GenBank/DDBJ databases">
        <authorList>
            <person name="Li S.-H."/>
        </authorList>
    </citation>
    <scope>NUCLEOTIDE SEQUENCE [LARGE SCALE GENOMIC DNA]</scope>
    <source>
        <strain evidence="11 12">IMCC14385</strain>
    </source>
</reference>
<comment type="similarity">
    <text evidence="2">Belongs to the GSP J family.</text>
</comment>
<evidence type="ECO:0000313" key="11">
    <source>
        <dbReference type="EMBL" id="QFU75021.1"/>
    </source>
</evidence>
<evidence type="ECO:0000256" key="6">
    <source>
        <dbReference type="ARBA" id="ARBA00022519"/>
    </source>
</evidence>
<dbReference type="NCBIfam" id="TIGR01711">
    <property type="entry name" value="gspJ"/>
    <property type="match status" value="1"/>
</dbReference>
<evidence type="ECO:0000256" key="8">
    <source>
        <dbReference type="ARBA" id="ARBA00022989"/>
    </source>
</evidence>
<dbReference type="KEGG" id="halc:EY643_04815"/>
<dbReference type="InterPro" id="IPR051621">
    <property type="entry name" value="T2SS_protein_J"/>
</dbReference>
<dbReference type="GO" id="GO:0005886">
    <property type="term" value="C:plasma membrane"/>
    <property type="evidence" value="ECO:0007669"/>
    <property type="project" value="UniProtKB-SubCell"/>
</dbReference>
<dbReference type="PANTHER" id="PTHR39583:SF2">
    <property type="entry name" value="TYPE II SECRETION SYSTEM PROTEIN J"/>
    <property type="match status" value="1"/>
</dbReference>
<protein>
    <recommendedName>
        <fullName evidence="3">Type II secretion system protein J</fullName>
    </recommendedName>
</protein>
<evidence type="ECO:0000256" key="2">
    <source>
        <dbReference type="ARBA" id="ARBA00011084"/>
    </source>
</evidence>
<dbReference type="RefSeq" id="WP_152661128.1">
    <property type="nucleotide sequence ID" value="NZ_CP036422.1"/>
</dbReference>
<keyword evidence="12" id="KW-1185">Reference proteome</keyword>
<evidence type="ECO:0000256" key="5">
    <source>
        <dbReference type="ARBA" id="ARBA00022481"/>
    </source>
</evidence>
<dbReference type="PROSITE" id="PS00409">
    <property type="entry name" value="PROKAR_NTER_METHYL"/>
    <property type="match status" value="1"/>
</dbReference>
<dbReference type="NCBIfam" id="TIGR02532">
    <property type="entry name" value="IV_pilin_GFxxxE"/>
    <property type="match status" value="1"/>
</dbReference>
<dbReference type="SUPFAM" id="SSF54523">
    <property type="entry name" value="Pili subunits"/>
    <property type="match status" value="1"/>
</dbReference>
<comment type="subcellular location">
    <subcellularLocation>
        <location evidence="1">Cell inner membrane</location>
        <topology evidence="1">Single-pass membrane protein</topology>
    </subcellularLocation>
</comment>
<feature type="transmembrane region" description="Helical" evidence="10">
    <location>
        <begin position="12"/>
        <end position="37"/>
    </location>
</feature>